<dbReference type="Proteomes" id="UP001174037">
    <property type="component" value="Unassembled WGS sequence"/>
</dbReference>
<sequence length="546" mass="63012">MNHILQMLMKLLSEAKEAIDRQGLIAILTSSIGNDEMDNSEQAITVYNELIDKLQLNIPKDVDYRPNIYSYFGIQKKPNDTILVEMMISIFHIKRFDSELFIFKDIGWQKVNEDELQGLISKMIQVLLVDYKPSLSTLTNIVNGLQKSTDVEELVENKQYIGCGRTMFNLNTFEVVGNCIEIFPKTRLNLAVDKSDVITDNIPPYFNEYMLELANFDSDLQYFLFQHTAVLLTADTKLRRGLVLYGTAKNGKSVYIKLVKSFFYSNDIVSKTLNELGGRFDKESLIGKRIMASDEVGKANVDEATVNDFKKLLSVEPIHADRKGRTQVEVTLDLKLIFNTNAVLNFPSSHAKALERRIAVIPCEYYVEKADPDLIEKLQDEKKEIFLYLMYVYKQIVKNDIEYLQNDRVTEISHDWLNFGYEFVSSKSASIANQKACINLLRKLIEIKPGSRIKVSELNKVINEEIKVSSQVIKQLIQTNFDTQTKLYNGYDYWIDLGWKEADKKEIHDISEKDNIISLDKNENITDDEALDEENLDFEWEDFDDE</sequence>
<dbReference type="InterPro" id="IPR045455">
    <property type="entry name" value="NrS-1_pol-like_helicase"/>
</dbReference>
<feature type="domain" description="SF3 helicase" evidence="3">
    <location>
        <begin position="215"/>
        <end position="376"/>
    </location>
</feature>
<dbReference type="Gene3D" id="3.40.50.300">
    <property type="entry name" value="P-loop containing nucleotide triphosphate hydrolases"/>
    <property type="match status" value="1"/>
</dbReference>
<comment type="caution">
    <text evidence="4">The sequence shown here is derived from an EMBL/GenBank/DDBJ whole genome shotgun (WGS) entry which is preliminary data.</text>
</comment>
<evidence type="ECO:0000313" key="5">
    <source>
        <dbReference type="Proteomes" id="UP001174037"/>
    </source>
</evidence>
<proteinExistence type="predicted"/>
<dbReference type="SUPFAM" id="SSF52540">
    <property type="entry name" value="P-loop containing nucleoside triphosphate hydrolases"/>
    <property type="match status" value="1"/>
</dbReference>
<accession>A0AAW7AQW1</accession>
<evidence type="ECO:0000256" key="1">
    <source>
        <dbReference type="ARBA" id="ARBA00022741"/>
    </source>
</evidence>
<protein>
    <submittedName>
        <fullName evidence="4">DUF5906 domain-containing protein</fullName>
    </submittedName>
</protein>
<reference evidence="4" key="1">
    <citation type="journal article" date="2023" name="Int. J. Mol. Sci.">
        <title>Antibiotic Resistance/Susceptibility Profiles of Staphylococcus equorum Strains from Cheese, and Genome Analysis for Antibiotic Resistance Genes.</title>
        <authorList>
            <person name="Vazquez L."/>
            <person name="Srednik M.E."/>
            <person name="Rodriguez J."/>
            <person name="Florez A.B."/>
            <person name="Mayo B."/>
        </authorList>
    </citation>
    <scope>NUCLEOTIDE SEQUENCE</scope>
    <source>
        <strain evidence="4">5A3I</strain>
    </source>
</reference>
<name>A0AAW7AQW1_9STAP</name>
<dbReference type="EMBL" id="JARGCK010000048">
    <property type="protein sequence ID" value="MDK9867265.1"/>
    <property type="molecule type" value="Genomic_DNA"/>
</dbReference>
<reference evidence="4" key="2">
    <citation type="submission" date="2023-03" db="EMBL/GenBank/DDBJ databases">
        <authorList>
            <person name="Vazquez L."/>
            <person name="Rodriguez J."/>
            <person name="Mayo B."/>
            <person name="Florez A.B."/>
        </authorList>
    </citation>
    <scope>NUCLEOTIDE SEQUENCE</scope>
    <source>
        <strain evidence="4">5A3I</strain>
    </source>
</reference>
<dbReference type="InterPro" id="IPR014015">
    <property type="entry name" value="Helicase_SF3_DNA-vir"/>
</dbReference>
<dbReference type="RefSeq" id="WP_285324575.1">
    <property type="nucleotide sequence ID" value="NZ_JARGCK010000048.1"/>
</dbReference>
<dbReference type="Pfam" id="PF19263">
    <property type="entry name" value="DUF5906"/>
    <property type="match status" value="1"/>
</dbReference>
<dbReference type="AlphaFoldDB" id="A0AAW7AQW1"/>
<dbReference type="InterPro" id="IPR027417">
    <property type="entry name" value="P-loop_NTPase"/>
</dbReference>
<gene>
    <name evidence="4" type="ORF">P1A27_15190</name>
</gene>
<keyword evidence="1" id="KW-0547">Nucleotide-binding</keyword>
<evidence type="ECO:0000256" key="2">
    <source>
        <dbReference type="ARBA" id="ARBA00022840"/>
    </source>
</evidence>
<dbReference type="GO" id="GO:0005524">
    <property type="term" value="F:ATP binding"/>
    <property type="evidence" value="ECO:0007669"/>
    <property type="project" value="UniProtKB-KW"/>
</dbReference>
<evidence type="ECO:0000259" key="3">
    <source>
        <dbReference type="PROSITE" id="PS51206"/>
    </source>
</evidence>
<keyword evidence="2" id="KW-0067">ATP-binding</keyword>
<evidence type="ECO:0000313" key="4">
    <source>
        <dbReference type="EMBL" id="MDK9867265.1"/>
    </source>
</evidence>
<dbReference type="PROSITE" id="PS51206">
    <property type="entry name" value="SF3_HELICASE_1"/>
    <property type="match status" value="1"/>
</dbReference>
<organism evidence="4 5">
    <name type="scientific">Staphylococcus equorum</name>
    <dbReference type="NCBI Taxonomy" id="246432"/>
    <lineage>
        <taxon>Bacteria</taxon>
        <taxon>Bacillati</taxon>
        <taxon>Bacillota</taxon>
        <taxon>Bacilli</taxon>
        <taxon>Bacillales</taxon>
        <taxon>Staphylococcaceae</taxon>
        <taxon>Staphylococcus</taxon>
    </lineage>
</organism>